<dbReference type="PANTHER" id="PTHR38657:SF1">
    <property type="entry name" value="SLR1343 PROTEIN"/>
    <property type="match status" value="1"/>
</dbReference>
<comment type="caution">
    <text evidence="1">The sequence shown here is derived from an EMBL/GenBank/DDBJ whole genome shotgun (WGS) entry which is preliminary data.</text>
</comment>
<dbReference type="Pfam" id="PF04244">
    <property type="entry name" value="DPRP"/>
    <property type="match status" value="1"/>
</dbReference>
<dbReference type="InterPro" id="IPR036134">
    <property type="entry name" value="Crypto/Photolyase_FAD-like_sf"/>
</dbReference>
<keyword evidence="2" id="KW-1185">Reference proteome</keyword>
<dbReference type="InterPro" id="IPR007357">
    <property type="entry name" value="PhrB-like"/>
</dbReference>
<dbReference type="Gene3D" id="1.25.40.80">
    <property type="match status" value="1"/>
</dbReference>
<dbReference type="Proteomes" id="UP001596303">
    <property type="component" value="Unassembled WGS sequence"/>
</dbReference>
<dbReference type="SUPFAM" id="SSF48173">
    <property type="entry name" value="Cryptochrome/photolyase FAD-binding domain"/>
    <property type="match status" value="1"/>
</dbReference>
<organism evidence="1 2">
    <name type="scientific">Ponticaulis profundi</name>
    <dbReference type="NCBI Taxonomy" id="2665222"/>
    <lineage>
        <taxon>Bacteria</taxon>
        <taxon>Pseudomonadati</taxon>
        <taxon>Pseudomonadota</taxon>
        <taxon>Alphaproteobacteria</taxon>
        <taxon>Hyphomonadales</taxon>
        <taxon>Hyphomonadaceae</taxon>
        <taxon>Ponticaulis</taxon>
    </lineage>
</organism>
<sequence>MITRNLIFILGDQLSRSLPNLMSADRKKDIVFMCEVAEETTYVPHHKQKLVFILSAMRHFAEELREDGWQVDYVRLDDADNSGSFTSELTRAVKRHKPQSVTLVHPGEKRVLGDIQRWRDTSETPLKIYDDNRFVTDLAFFQKWAEGRKTLRMEYFYREVRKATGLLMQGDDPAGGEWNYDQDNRKPASDDLFLPKRLRFEADAITRDVIDMVEDEFAGHFGTTEAFGYAVTASDAERALDHFIKEALPCFGDYQDAMLSGHQFLYHSLISPYINAGLLDPMKACQKAEDAWKAGKAPLNAVEGFIRQIIGWREYVRGIYWTSEDNYTRQNALNANRPLPGYFWSADTKMACVKAVVEQTRDQAYAHHIQRLMVTGVFCLLAGIDPHEVHEWYLSVYVDAFEWVEAPNVIGMALYADGGKLGSKPYAASGAYINRMSDYCERCQYSVSKKTGENACPYNSLYWDFLIRNRERLENNPRISRSYSTWDRMKDDRKADYLATAKGYLAQIEHL</sequence>
<dbReference type="Gene3D" id="3.40.50.620">
    <property type="entry name" value="HUPs"/>
    <property type="match status" value="1"/>
</dbReference>
<name>A0ABW1S823_9PROT</name>
<dbReference type="EMBL" id="JBHSSW010000004">
    <property type="protein sequence ID" value="MFC6197343.1"/>
    <property type="molecule type" value="Genomic_DNA"/>
</dbReference>
<protein>
    <submittedName>
        <fullName evidence="1">Cryptochrome/photolyase family protein</fullName>
    </submittedName>
</protein>
<dbReference type="InterPro" id="IPR014729">
    <property type="entry name" value="Rossmann-like_a/b/a_fold"/>
</dbReference>
<dbReference type="PANTHER" id="PTHR38657">
    <property type="entry name" value="SLR1343 PROTEIN"/>
    <property type="match status" value="1"/>
</dbReference>
<proteinExistence type="predicted"/>
<gene>
    <name evidence="1" type="ORF">ACFQDM_04600</name>
</gene>
<evidence type="ECO:0000313" key="1">
    <source>
        <dbReference type="EMBL" id="MFC6197343.1"/>
    </source>
</evidence>
<dbReference type="RefSeq" id="WP_377376080.1">
    <property type="nucleotide sequence ID" value="NZ_JBHSSW010000004.1"/>
</dbReference>
<dbReference type="InterPro" id="IPR052551">
    <property type="entry name" value="UV-DNA_repair_photolyase"/>
</dbReference>
<dbReference type="Gene3D" id="1.10.10.1710">
    <property type="entry name" value="Deoxyribodipyrimidine photolyase-related"/>
    <property type="match status" value="1"/>
</dbReference>
<accession>A0ABW1S823</accession>
<dbReference type="Gene3D" id="1.10.579.10">
    <property type="entry name" value="DNA Cyclobutane Dipyrimidine Photolyase, subunit A, domain 3"/>
    <property type="match status" value="1"/>
</dbReference>
<reference evidence="2" key="1">
    <citation type="journal article" date="2019" name="Int. J. Syst. Evol. Microbiol.">
        <title>The Global Catalogue of Microorganisms (GCM) 10K type strain sequencing project: providing services to taxonomists for standard genome sequencing and annotation.</title>
        <authorList>
            <consortium name="The Broad Institute Genomics Platform"/>
            <consortium name="The Broad Institute Genome Sequencing Center for Infectious Disease"/>
            <person name="Wu L."/>
            <person name="Ma J."/>
        </authorList>
    </citation>
    <scope>NUCLEOTIDE SEQUENCE [LARGE SCALE GENOMIC DNA]</scope>
    <source>
        <strain evidence="2">CGMCC-1.15741</strain>
    </source>
</reference>
<evidence type="ECO:0000313" key="2">
    <source>
        <dbReference type="Proteomes" id="UP001596303"/>
    </source>
</evidence>